<dbReference type="PATRIC" id="fig|386415.7.peg.2153"/>
<dbReference type="InterPro" id="IPR014755">
    <property type="entry name" value="Cu-Rt/internalin_Ig-like"/>
</dbReference>
<evidence type="ECO:0000256" key="3">
    <source>
        <dbReference type="SAM" id="MobiDB-lite"/>
    </source>
</evidence>
<dbReference type="CDD" id="cd02696">
    <property type="entry name" value="MurNAc-LAA"/>
    <property type="match status" value="2"/>
</dbReference>
<feature type="compositionally biased region" description="Pro residues" evidence="3">
    <location>
        <begin position="400"/>
        <end position="415"/>
    </location>
</feature>
<dbReference type="Pfam" id="PF01520">
    <property type="entry name" value="Amidase_3"/>
    <property type="match status" value="2"/>
</dbReference>
<evidence type="ECO:0000313" key="6">
    <source>
        <dbReference type="Proteomes" id="UP000008220"/>
    </source>
</evidence>
<dbReference type="GO" id="GO:0008745">
    <property type="term" value="F:N-acetylmuramoyl-L-alanine amidase activity"/>
    <property type="evidence" value="ECO:0007669"/>
    <property type="project" value="InterPro"/>
</dbReference>
<dbReference type="RefSeq" id="WP_011723094.1">
    <property type="nucleotide sequence ID" value="NC_008593.1"/>
</dbReference>
<accession>A0Q3B3</accession>
<feature type="domain" description="MurNAc-LAA" evidence="4">
    <location>
        <begin position="490"/>
        <end position="600"/>
    </location>
</feature>
<keyword evidence="1" id="KW-0732">Signal</keyword>
<dbReference type="HOGENOM" id="CLU_456125_0_0_9"/>
<sequence>MFLGIMFITLGTYNNVLASTYKNMGQKSNIVLNKHWVIKFNKDVDRNTINNSSIVLQDENNNNIAIDVFYNNSRQVTVFPKNEYKPNTNYTLSIKDSVKSTDGKRIKTPVKLQFSTETVHIKTINDITEVTGQRANYNLPKTVEAVMSDGSIKNVPVKWNKTSIDTSNAGTFSIEGKVDGYSRIIVLKLIINPKEITEPQKDFKVVIDPACGGNLSASVGPTGVNEKDVNLAIALKLGSMLKNKGIDVIYTRSNDNVSWGDKEDDNRRIKIANDSNANLFVSINSNSYNASVNGAETYYCEGNAMGLKLASEVQNTLVQATGARDRGVKERNFGILKGIKMPGIVVYPGFITNAREEKLLKDDSYQNKIAKSIADNVLANMSGTSLKPSDDVSPSKPIVTPKPPVPVEKPKPSTPSTPSKRIKVAIDPGHGGYDSGAVGHNGVLEKNVTLAVSLKLGQVLKNSGIDVVYTRTSDKCPWPSNKNAELQMRCDIANNANADYFVSIHCNSADTSAATGIETYYDRDSKRGNILAKNIQNELVNEFGYKNRGIKPCGFYVVRHTKMQAVLVELEFISNSNREQILNNPKYQQRYAEAIARGIKDTIGK</sequence>
<dbReference type="STRING" id="386415.NT01CX_0649"/>
<dbReference type="eggNOG" id="COG0860">
    <property type="taxonomic scope" value="Bacteria"/>
</dbReference>
<dbReference type="AlphaFoldDB" id="A0Q3B3"/>
<dbReference type="PANTHER" id="PTHR30404:SF0">
    <property type="entry name" value="N-ACETYLMURAMOYL-L-ALANINE AMIDASE AMIC"/>
    <property type="match status" value="1"/>
</dbReference>
<keyword evidence="2" id="KW-0378">Hydrolase</keyword>
<dbReference type="Gene3D" id="3.40.630.40">
    <property type="entry name" value="Zn-dependent exopeptidases"/>
    <property type="match status" value="2"/>
</dbReference>
<dbReference type="Proteomes" id="UP000008220">
    <property type="component" value="Chromosome"/>
</dbReference>
<keyword evidence="6" id="KW-1185">Reference proteome</keyword>
<organism evidence="5 6">
    <name type="scientific">Clostridium novyi (strain NT)</name>
    <dbReference type="NCBI Taxonomy" id="386415"/>
    <lineage>
        <taxon>Bacteria</taxon>
        <taxon>Bacillati</taxon>
        <taxon>Bacillota</taxon>
        <taxon>Clostridia</taxon>
        <taxon>Eubacteriales</taxon>
        <taxon>Clostridiaceae</taxon>
        <taxon>Clostridium</taxon>
    </lineage>
</organism>
<dbReference type="GO" id="GO:0009253">
    <property type="term" value="P:peptidoglycan catabolic process"/>
    <property type="evidence" value="ECO:0007669"/>
    <property type="project" value="InterPro"/>
</dbReference>
<dbReference type="Pfam" id="PF13205">
    <property type="entry name" value="Big_5"/>
    <property type="match status" value="1"/>
</dbReference>
<dbReference type="PANTHER" id="PTHR30404">
    <property type="entry name" value="N-ACETYLMURAMOYL-L-ALANINE AMIDASE"/>
    <property type="match status" value="1"/>
</dbReference>
<dbReference type="GO" id="GO:0030288">
    <property type="term" value="C:outer membrane-bounded periplasmic space"/>
    <property type="evidence" value="ECO:0007669"/>
    <property type="project" value="TreeGrafter"/>
</dbReference>
<dbReference type="SMART" id="SM00646">
    <property type="entry name" value="Ami_3"/>
    <property type="match status" value="2"/>
</dbReference>
<dbReference type="InterPro" id="IPR050695">
    <property type="entry name" value="N-acetylmuramoyl_amidase_3"/>
</dbReference>
<feature type="domain" description="MurNAc-LAA" evidence="4">
    <location>
        <begin position="269"/>
        <end position="378"/>
    </location>
</feature>
<dbReference type="SUPFAM" id="SSF53187">
    <property type="entry name" value="Zn-dependent exopeptidases"/>
    <property type="match status" value="2"/>
</dbReference>
<dbReference type="Gene3D" id="2.60.40.1220">
    <property type="match status" value="1"/>
</dbReference>
<gene>
    <name evidence="5" type="ordered locus">NT01CX_0649</name>
</gene>
<evidence type="ECO:0000256" key="1">
    <source>
        <dbReference type="ARBA" id="ARBA00022729"/>
    </source>
</evidence>
<dbReference type="EMBL" id="CP000382">
    <property type="protein sequence ID" value="ABK60966.1"/>
    <property type="molecule type" value="Genomic_DNA"/>
</dbReference>
<evidence type="ECO:0000259" key="4">
    <source>
        <dbReference type="SMART" id="SM00646"/>
    </source>
</evidence>
<evidence type="ECO:0000256" key="2">
    <source>
        <dbReference type="ARBA" id="ARBA00022801"/>
    </source>
</evidence>
<reference evidence="5 6" key="1">
    <citation type="journal article" date="2006" name="Nat. Biotechnol.">
        <title>The genome and transcriptomes of the anti-tumor agent Clostridium novyi-NT.</title>
        <authorList>
            <person name="Bettegowda C."/>
            <person name="Huang X."/>
            <person name="Lin J."/>
            <person name="Cheong I."/>
            <person name="Kohli M."/>
            <person name="Szabo S.A."/>
            <person name="Zhang X."/>
            <person name="Diaz L.A. Jr."/>
            <person name="Velculescu V.E."/>
            <person name="Parmigiani G."/>
            <person name="Kinzler K.W."/>
            <person name="Vogelstein B."/>
            <person name="Zhou S."/>
        </authorList>
    </citation>
    <scope>NUCLEOTIDE SEQUENCE [LARGE SCALE GENOMIC DNA]</scope>
    <source>
        <strain evidence="5 6">NT</strain>
    </source>
</reference>
<proteinExistence type="predicted"/>
<dbReference type="KEGG" id="cno:NT01CX_0649"/>
<evidence type="ECO:0000313" key="5">
    <source>
        <dbReference type="EMBL" id="ABK60966.1"/>
    </source>
</evidence>
<dbReference type="InterPro" id="IPR011081">
    <property type="entry name" value="Big_4"/>
</dbReference>
<name>A0Q3B3_CLONN</name>
<dbReference type="InterPro" id="IPR032812">
    <property type="entry name" value="SbsA_Ig"/>
</dbReference>
<feature type="region of interest" description="Disordered" evidence="3">
    <location>
        <begin position="384"/>
        <end position="420"/>
    </location>
</feature>
<dbReference type="InterPro" id="IPR002508">
    <property type="entry name" value="MurNAc-LAA_cat"/>
</dbReference>
<protein>
    <submittedName>
        <fullName evidence="5">N-acetylmuramoyl-L-alanine amidase</fullName>
    </submittedName>
</protein>
<dbReference type="Pfam" id="PF07532">
    <property type="entry name" value="Big_4"/>
    <property type="match status" value="1"/>
</dbReference>